<name>A0A164B3D2_9MYCO</name>
<evidence type="ECO:0000259" key="1">
    <source>
        <dbReference type="Pfam" id="PF24029"/>
    </source>
</evidence>
<dbReference type="InterPro" id="IPR055764">
    <property type="entry name" value="DUF7340"/>
</dbReference>
<evidence type="ECO:0000313" key="4">
    <source>
        <dbReference type="Proteomes" id="UP000077342"/>
    </source>
</evidence>
<evidence type="ECO:0000259" key="2">
    <source>
        <dbReference type="Pfam" id="PF24030"/>
    </source>
</evidence>
<reference evidence="4" key="1">
    <citation type="submission" date="2016-04" db="EMBL/GenBank/DDBJ databases">
        <authorList>
            <person name="Strapagiel D."/>
            <person name="Borowka P."/>
            <person name="Marciniak B."/>
            <person name="Bakula Z."/>
            <person name="Van Ingen J."/>
            <person name="Safianowska A."/>
            <person name="Dziadek J."/>
            <person name="Jagielski T."/>
        </authorList>
    </citation>
    <scope>NUCLEOTIDE SEQUENCE [LARGE SCALE GENOMIC DNA]</scope>
    <source>
        <strain evidence="4">1010001458</strain>
    </source>
</reference>
<feature type="domain" description="DUF7341" evidence="2">
    <location>
        <begin position="4"/>
        <end position="107"/>
    </location>
</feature>
<proteinExistence type="predicted"/>
<dbReference type="EMBL" id="LWCI01000100">
    <property type="protein sequence ID" value="KZS63076.1"/>
    <property type="molecule type" value="Genomic_DNA"/>
</dbReference>
<keyword evidence="4" id="KW-1185">Reference proteome</keyword>
<dbReference type="AlphaFoldDB" id="A0A164B3D2"/>
<accession>A0A164B3D2</accession>
<dbReference type="Pfam" id="PF24029">
    <property type="entry name" value="DUF7340"/>
    <property type="match status" value="1"/>
</dbReference>
<organism evidence="3 4">
    <name type="scientific">Mycobacterium ostraviense</name>
    <dbReference type="NCBI Taxonomy" id="2738409"/>
    <lineage>
        <taxon>Bacteria</taxon>
        <taxon>Bacillati</taxon>
        <taxon>Actinomycetota</taxon>
        <taxon>Actinomycetes</taxon>
        <taxon>Mycobacteriales</taxon>
        <taxon>Mycobacteriaceae</taxon>
        <taxon>Mycobacterium</taxon>
    </lineage>
</organism>
<comment type="caution">
    <text evidence="3">The sequence shown here is derived from an EMBL/GenBank/DDBJ whole genome shotgun (WGS) entry which is preliminary data.</text>
</comment>
<gene>
    <name evidence="3" type="ORF">A4G28_04385</name>
</gene>
<feature type="domain" description="DUF7340" evidence="1">
    <location>
        <begin position="113"/>
        <end position="174"/>
    </location>
</feature>
<evidence type="ECO:0000313" key="3">
    <source>
        <dbReference type="EMBL" id="KZS63076.1"/>
    </source>
</evidence>
<dbReference type="Pfam" id="PF24030">
    <property type="entry name" value="DUF7341"/>
    <property type="match status" value="1"/>
</dbReference>
<dbReference type="Proteomes" id="UP000077342">
    <property type="component" value="Unassembled WGS sequence"/>
</dbReference>
<protein>
    <submittedName>
        <fullName evidence="3">Uncharacterized protein</fullName>
    </submittedName>
</protein>
<sequence length="182" mass="20761">MDNNRTYWLNSRYHRLRDALTAQRIGSSHKPASKPPAWIDAIDLLKDIDHQAHLWEPAWPVSDCDDWPTVQRLRQVDLRKWRPQDVTLITTITGDLARFIARIDQLFAAAPKTLPDKCPQCGNSETRRRVDDGGVTATSRVPALQITDDGCTCQHCKAHWPPDRLVFLGRVLGYRIEGVIET</sequence>
<dbReference type="InterPro" id="IPR055765">
    <property type="entry name" value="DUF7341"/>
</dbReference>